<gene>
    <name evidence="2" type="ORF">EIW28_06755</name>
</gene>
<keyword evidence="1" id="KW-1133">Transmembrane helix</keyword>
<feature type="transmembrane region" description="Helical" evidence="1">
    <location>
        <begin position="282"/>
        <end position="301"/>
    </location>
</feature>
<feature type="transmembrane region" description="Helical" evidence="1">
    <location>
        <begin position="138"/>
        <end position="159"/>
    </location>
</feature>
<feature type="transmembrane region" description="Helical" evidence="1">
    <location>
        <begin position="373"/>
        <end position="397"/>
    </location>
</feature>
<dbReference type="OrthoDB" id="3774626at2"/>
<keyword evidence="1" id="KW-0472">Membrane</keyword>
<feature type="transmembrane region" description="Helical" evidence="1">
    <location>
        <begin position="211"/>
        <end position="228"/>
    </location>
</feature>
<comment type="caution">
    <text evidence="2">The sequence shown here is derived from an EMBL/GenBank/DDBJ whole genome shotgun (WGS) entry which is preliminary data.</text>
</comment>
<dbReference type="RefSeq" id="WP_125246962.1">
    <property type="nucleotide sequence ID" value="NZ_RSEB01000002.1"/>
</dbReference>
<keyword evidence="3" id="KW-1185">Reference proteome</keyword>
<name>A0A426V076_9ACTN</name>
<organism evidence="2 3">
    <name type="scientific">Glycomyces terrestris</name>
    <dbReference type="NCBI Taxonomy" id="2493553"/>
    <lineage>
        <taxon>Bacteria</taxon>
        <taxon>Bacillati</taxon>
        <taxon>Actinomycetota</taxon>
        <taxon>Actinomycetes</taxon>
        <taxon>Glycomycetales</taxon>
        <taxon>Glycomycetaceae</taxon>
        <taxon>Glycomyces</taxon>
    </lineage>
</organism>
<feature type="transmembrane region" description="Helical" evidence="1">
    <location>
        <begin position="34"/>
        <end position="56"/>
    </location>
</feature>
<evidence type="ECO:0000313" key="2">
    <source>
        <dbReference type="EMBL" id="RRS00281.1"/>
    </source>
</evidence>
<sequence>MTLLAAARSAGRPRVATDRGEGGSLTWLLAAYPLWWALGLGVLAIPFVAAVAAVKLVRRKSIAVPPAFGWWLLFLLAVVLSLANLGVDPPGVVPETFVSSLPGATYRFGFYCCVTLIALWAYNLVLEGRMRREHLVRLLAWLFAVTVAGGLLGTFFGGFEYTSPVEALLPKAVAKDGFVQSLVHPAAAQTMDFLGYETPRPAAPWGYTNTWGNNFAITAVWFTVAAFCFPLRTRWRVAAVALLAVSLVPAVYSMNRGLWLGLAAIAVFTALRLLVSGRPGGMLALGGAGAAAVLLVVLTPLGTVVQARMDNGHSDEGRAFSSERATELVVEHSPVIGFGSTRKTLGSGESIAVGPTPECPRCGGRTLGGNGQLWQVLFAHGIAGAVTYLGFALAVLWRFRRDHSAIGIAGSAVVGFSLLTMFYYNALVTPLLLTLLSYVLLAANSTPAPDAQGTETENR</sequence>
<feature type="transmembrane region" description="Helical" evidence="1">
    <location>
        <begin position="258"/>
        <end position="275"/>
    </location>
</feature>
<feature type="transmembrane region" description="Helical" evidence="1">
    <location>
        <begin position="68"/>
        <end position="87"/>
    </location>
</feature>
<keyword evidence="1" id="KW-0812">Transmembrane</keyword>
<dbReference type="Proteomes" id="UP000277256">
    <property type="component" value="Unassembled WGS sequence"/>
</dbReference>
<feature type="transmembrane region" description="Helical" evidence="1">
    <location>
        <begin position="235"/>
        <end position="252"/>
    </location>
</feature>
<proteinExistence type="predicted"/>
<feature type="transmembrane region" description="Helical" evidence="1">
    <location>
        <begin position="107"/>
        <end position="126"/>
    </location>
</feature>
<dbReference type="EMBL" id="RSEB01000002">
    <property type="protein sequence ID" value="RRS00281.1"/>
    <property type="molecule type" value="Genomic_DNA"/>
</dbReference>
<protein>
    <recommendedName>
        <fullName evidence="4">O-antigen ligase domain-containing protein</fullName>
    </recommendedName>
</protein>
<feature type="transmembrane region" description="Helical" evidence="1">
    <location>
        <begin position="404"/>
        <end position="424"/>
    </location>
</feature>
<evidence type="ECO:0000313" key="3">
    <source>
        <dbReference type="Proteomes" id="UP000277256"/>
    </source>
</evidence>
<accession>A0A426V076</accession>
<reference evidence="2 3" key="1">
    <citation type="submission" date="2018-12" db="EMBL/GenBank/DDBJ databases">
        <title>Glycomyces sp. YIM 121974 draft genome.</title>
        <authorList>
            <person name="Li Q."/>
        </authorList>
    </citation>
    <scope>NUCLEOTIDE SEQUENCE [LARGE SCALE GENOMIC DNA]</scope>
    <source>
        <strain evidence="2 3">YIM 121974</strain>
    </source>
</reference>
<dbReference type="AlphaFoldDB" id="A0A426V076"/>
<evidence type="ECO:0000256" key="1">
    <source>
        <dbReference type="SAM" id="Phobius"/>
    </source>
</evidence>
<evidence type="ECO:0008006" key="4">
    <source>
        <dbReference type="Google" id="ProtNLM"/>
    </source>
</evidence>